<evidence type="ECO:0000313" key="1">
    <source>
        <dbReference type="EMBL" id="KAF0039906.1"/>
    </source>
</evidence>
<protein>
    <submittedName>
        <fullName evidence="1">Uncharacterized protein</fullName>
    </submittedName>
</protein>
<organism evidence="1 2">
    <name type="scientific">Scophthalmus maximus</name>
    <name type="common">Turbot</name>
    <name type="synonym">Psetta maxima</name>
    <dbReference type="NCBI Taxonomy" id="52904"/>
    <lineage>
        <taxon>Eukaryota</taxon>
        <taxon>Metazoa</taxon>
        <taxon>Chordata</taxon>
        <taxon>Craniata</taxon>
        <taxon>Vertebrata</taxon>
        <taxon>Euteleostomi</taxon>
        <taxon>Actinopterygii</taxon>
        <taxon>Neopterygii</taxon>
        <taxon>Teleostei</taxon>
        <taxon>Neoteleostei</taxon>
        <taxon>Acanthomorphata</taxon>
        <taxon>Carangaria</taxon>
        <taxon>Pleuronectiformes</taxon>
        <taxon>Pleuronectoidei</taxon>
        <taxon>Scophthalmidae</taxon>
        <taxon>Scophthalmus</taxon>
    </lineage>
</organism>
<dbReference type="AlphaFoldDB" id="A0A6A4SXF2"/>
<dbReference type="EMBL" id="VEVO01000007">
    <property type="protein sequence ID" value="KAF0039906.1"/>
    <property type="molecule type" value="Genomic_DNA"/>
</dbReference>
<reference evidence="1 2" key="1">
    <citation type="submission" date="2019-06" db="EMBL/GenBank/DDBJ databases">
        <title>Draft genomes of female and male turbot (Scophthalmus maximus).</title>
        <authorList>
            <person name="Xu H."/>
            <person name="Xu X.-W."/>
            <person name="Shao C."/>
            <person name="Chen S."/>
        </authorList>
    </citation>
    <scope>NUCLEOTIDE SEQUENCE [LARGE SCALE GENOMIC DNA]</scope>
    <source>
        <strain evidence="1">Ysfricsl-2016a</strain>
        <tissue evidence="1">Blood</tissue>
    </source>
</reference>
<evidence type="ECO:0000313" key="2">
    <source>
        <dbReference type="Proteomes" id="UP000438429"/>
    </source>
</evidence>
<accession>A0A6A4SXF2</accession>
<proteinExistence type="predicted"/>
<gene>
    <name evidence="1" type="ORF">F2P81_008141</name>
</gene>
<sequence>MLSLLRDTDQMQQGLNLSNLVGLNVTLRLGPSAPWGPAKGQRLVCHIAAQYNIAGLHSHTRSIKQRTI</sequence>
<comment type="caution">
    <text evidence="1">The sequence shown here is derived from an EMBL/GenBank/DDBJ whole genome shotgun (WGS) entry which is preliminary data.</text>
</comment>
<name>A0A6A4SXF2_SCOMX</name>
<dbReference type="Proteomes" id="UP000438429">
    <property type="component" value="Unassembled WGS sequence"/>
</dbReference>